<proteinExistence type="predicted"/>
<dbReference type="InterPro" id="IPR013783">
    <property type="entry name" value="Ig-like_fold"/>
</dbReference>
<dbReference type="EMBL" id="CP049257">
    <property type="protein sequence ID" value="QIG41847.1"/>
    <property type="molecule type" value="Genomic_DNA"/>
</dbReference>
<evidence type="ECO:0000313" key="4">
    <source>
        <dbReference type="Proteomes" id="UP000502996"/>
    </source>
</evidence>
<name>A0A6G6W9M1_9ACTN</name>
<organism evidence="3 4">
    <name type="scientific">Nocardioides anomalus</name>
    <dbReference type="NCBI Taxonomy" id="2712223"/>
    <lineage>
        <taxon>Bacteria</taxon>
        <taxon>Bacillati</taxon>
        <taxon>Actinomycetota</taxon>
        <taxon>Actinomycetes</taxon>
        <taxon>Propionibacteriales</taxon>
        <taxon>Nocardioidaceae</taxon>
        <taxon>Nocardioides</taxon>
    </lineage>
</organism>
<keyword evidence="1" id="KW-0732">Signal</keyword>
<dbReference type="Gene3D" id="2.60.40.2700">
    <property type="match status" value="1"/>
</dbReference>
<dbReference type="Pfam" id="PF16640">
    <property type="entry name" value="Big_3_5"/>
    <property type="match status" value="1"/>
</dbReference>
<accession>A0A6G6W9M1</accession>
<sequence>MRPLLTRPAVGLGSLALAASVLLVAADPAHAAPADTTLTVSVVDQYGRPTAGVVTTFGQDGTPYVETPLAVRTDHVFSVPSGAGYSFSSVTPWSGSDCLGIANCPAAGQPSGFTPVVTVPVDTPTAYTIHVTVPTITGSTAVGSPLSIQIPESLQRFNAAFPTAPPPFTGLSTTNPTQWKRGAAAIPGATTNPTYTTVAADAGQPVAAVLSPSAAQSAIFSAAAAGYTVPPFTTNAVAVDPGSAQTKTKVKLAQHVRVGQKVTMTIKVKATGGSTPDGKVTVRIGTFKAAKKLDEDGEALINLPRLEAGTYKVLAKYSGSEGFEKSKARKITLTVKK</sequence>
<dbReference type="Gene3D" id="2.60.40.10">
    <property type="entry name" value="Immunoglobulins"/>
    <property type="match status" value="1"/>
</dbReference>
<protein>
    <submittedName>
        <fullName evidence="3">Ig-like domain repeat protein</fullName>
    </submittedName>
</protein>
<feature type="signal peptide" evidence="1">
    <location>
        <begin position="1"/>
        <end position="31"/>
    </location>
</feature>
<dbReference type="KEGG" id="nano:G5V58_02780"/>
<reference evidence="3 4" key="1">
    <citation type="submission" date="2020-02" db="EMBL/GenBank/DDBJ databases">
        <title>Full genome sequence of Nocardioides sp. R-3366.</title>
        <authorList>
            <person name="Im W.-T."/>
        </authorList>
    </citation>
    <scope>NUCLEOTIDE SEQUENCE [LARGE SCALE GENOMIC DNA]</scope>
    <source>
        <strain evidence="3 4">R-3366</strain>
    </source>
</reference>
<evidence type="ECO:0000256" key="1">
    <source>
        <dbReference type="SAM" id="SignalP"/>
    </source>
</evidence>
<dbReference type="Proteomes" id="UP000502996">
    <property type="component" value="Chromosome"/>
</dbReference>
<gene>
    <name evidence="3" type="ORF">G5V58_02780</name>
</gene>
<evidence type="ECO:0000259" key="2">
    <source>
        <dbReference type="Pfam" id="PF16640"/>
    </source>
</evidence>
<feature type="chain" id="PRO_5026122278" evidence="1">
    <location>
        <begin position="32"/>
        <end position="337"/>
    </location>
</feature>
<dbReference type="InterPro" id="IPR032109">
    <property type="entry name" value="Big_3_5"/>
</dbReference>
<evidence type="ECO:0000313" key="3">
    <source>
        <dbReference type="EMBL" id="QIG41847.1"/>
    </source>
</evidence>
<keyword evidence="4" id="KW-1185">Reference proteome</keyword>
<feature type="domain" description="Bacterial Ig-like" evidence="2">
    <location>
        <begin position="255"/>
        <end position="335"/>
    </location>
</feature>
<dbReference type="AlphaFoldDB" id="A0A6G6W9M1"/>
<dbReference type="RefSeq" id="WP_165228561.1">
    <property type="nucleotide sequence ID" value="NZ_CP049257.1"/>
</dbReference>
<dbReference type="GO" id="GO:0005975">
    <property type="term" value="P:carbohydrate metabolic process"/>
    <property type="evidence" value="ECO:0007669"/>
    <property type="project" value="UniProtKB-ARBA"/>
</dbReference>